<proteinExistence type="predicted"/>
<dbReference type="InterPro" id="IPR025943">
    <property type="entry name" value="Sigma_54_int_dom_ATP-bd_2"/>
</dbReference>
<reference evidence="7" key="1">
    <citation type="submission" date="2019-11" db="EMBL/GenBank/DDBJ databases">
        <title>Description of Pedobacter sp. LMG 31464T.</title>
        <authorList>
            <person name="Carlier A."/>
            <person name="Qi S."/>
            <person name="Vandamme P."/>
        </authorList>
    </citation>
    <scope>NUCLEOTIDE SEQUENCE</scope>
    <source>
        <strain evidence="7">LMG 31464</strain>
    </source>
</reference>
<dbReference type="SUPFAM" id="SSF52540">
    <property type="entry name" value="P-loop containing nucleoside triphosphate hydrolases"/>
    <property type="match status" value="1"/>
</dbReference>
<dbReference type="GO" id="GO:0005524">
    <property type="term" value="F:ATP binding"/>
    <property type="evidence" value="ECO:0007669"/>
    <property type="project" value="UniProtKB-KW"/>
</dbReference>
<dbReference type="SUPFAM" id="SSF52172">
    <property type="entry name" value="CheY-like"/>
    <property type="match status" value="1"/>
</dbReference>
<feature type="domain" description="Sigma-54 factor interaction" evidence="5">
    <location>
        <begin position="139"/>
        <end position="368"/>
    </location>
</feature>
<dbReference type="Pfam" id="PF00072">
    <property type="entry name" value="Response_reg"/>
    <property type="match status" value="1"/>
</dbReference>
<protein>
    <submittedName>
        <fullName evidence="7">Response regulator</fullName>
    </submittedName>
</protein>
<dbReference type="CDD" id="cd00009">
    <property type="entry name" value="AAA"/>
    <property type="match status" value="1"/>
</dbReference>
<feature type="modified residue" description="4-aspartylphosphate" evidence="4">
    <location>
        <position position="52"/>
    </location>
</feature>
<evidence type="ECO:0000256" key="1">
    <source>
        <dbReference type="ARBA" id="ARBA00022553"/>
    </source>
</evidence>
<dbReference type="PROSITE" id="PS50110">
    <property type="entry name" value="RESPONSE_REGULATORY"/>
    <property type="match status" value="1"/>
</dbReference>
<keyword evidence="3" id="KW-0067">ATP-binding</keyword>
<dbReference type="RefSeq" id="WP_182921754.1">
    <property type="nucleotide sequence ID" value="NZ_WNXD01000001.1"/>
</dbReference>
<dbReference type="InterPro" id="IPR002078">
    <property type="entry name" value="Sigma_54_int"/>
</dbReference>
<name>A0A923IVE4_9SPHI</name>
<sequence>MAKLLIIDDERAIRSTLREILEYESYEVDDIDNGVDGLELIKKNNYDLVLCDIKMNKMDGMEVLENALALKPDLPFIMISGHGTVETAIEASKKGAFDFVSKPPDLNRLLITVRNALDRGNLVTETKVLKRRVSKTRHILGESDSINKIKETIERVAPTEARVLITGANGSGKELVARWIHEKSNRADSPLIEVNCAAIPSELIESELFGHEKGSFTSAVKQRIGKFELANGGTLFLDEIGDMSLSAQAKVLRALQEHKITRVGGEKEQEVNVRVIAATNKDLMKEIEDGNFRMDLYHRLNVINIHVPHLTERTDDIPVIAQNFLEEICGDYGMPVKKISDGAMNALKALPWTGNVRELHNMIERLIILSDKTITENDVVAFANPTGGTNIGAANGNGGAAANGGVALSYEKFSNFQDYKDYAEKEFIKFKLEKNNWNVSKTADDIEIQRSHLYSKIEKFGLKRAE</sequence>
<dbReference type="SMART" id="SM00382">
    <property type="entry name" value="AAA"/>
    <property type="match status" value="1"/>
</dbReference>
<evidence type="ECO:0000256" key="2">
    <source>
        <dbReference type="ARBA" id="ARBA00022741"/>
    </source>
</evidence>
<dbReference type="InterPro" id="IPR027417">
    <property type="entry name" value="P-loop_NTPase"/>
</dbReference>
<dbReference type="SMART" id="SM00448">
    <property type="entry name" value="REC"/>
    <property type="match status" value="1"/>
</dbReference>
<keyword evidence="8" id="KW-1185">Reference proteome</keyword>
<dbReference type="InterPro" id="IPR011006">
    <property type="entry name" value="CheY-like_superfamily"/>
</dbReference>
<dbReference type="SUPFAM" id="SSF46689">
    <property type="entry name" value="Homeodomain-like"/>
    <property type="match status" value="1"/>
</dbReference>
<comment type="caution">
    <text evidence="7">The sequence shown here is derived from an EMBL/GenBank/DDBJ whole genome shotgun (WGS) entry which is preliminary data.</text>
</comment>
<dbReference type="Gene3D" id="3.40.50.300">
    <property type="entry name" value="P-loop containing nucleotide triphosphate hydrolases"/>
    <property type="match status" value="1"/>
</dbReference>
<evidence type="ECO:0000313" key="8">
    <source>
        <dbReference type="Proteomes" id="UP000601055"/>
    </source>
</evidence>
<keyword evidence="2" id="KW-0547">Nucleotide-binding</keyword>
<dbReference type="Proteomes" id="UP000601055">
    <property type="component" value="Unassembled WGS sequence"/>
</dbReference>
<dbReference type="AlphaFoldDB" id="A0A923IVE4"/>
<dbReference type="Gene3D" id="1.10.10.60">
    <property type="entry name" value="Homeodomain-like"/>
    <property type="match status" value="1"/>
</dbReference>
<feature type="domain" description="Response regulatory" evidence="6">
    <location>
        <begin position="3"/>
        <end position="117"/>
    </location>
</feature>
<evidence type="ECO:0000259" key="6">
    <source>
        <dbReference type="PROSITE" id="PS50110"/>
    </source>
</evidence>
<organism evidence="7 8">
    <name type="scientific">Pedobacter planticolens</name>
    <dbReference type="NCBI Taxonomy" id="2679964"/>
    <lineage>
        <taxon>Bacteria</taxon>
        <taxon>Pseudomonadati</taxon>
        <taxon>Bacteroidota</taxon>
        <taxon>Sphingobacteriia</taxon>
        <taxon>Sphingobacteriales</taxon>
        <taxon>Sphingobacteriaceae</taxon>
        <taxon>Pedobacter</taxon>
    </lineage>
</organism>
<dbReference type="InterPro" id="IPR009057">
    <property type="entry name" value="Homeodomain-like_sf"/>
</dbReference>
<dbReference type="Gene3D" id="1.10.8.60">
    <property type="match status" value="1"/>
</dbReference>
<dbReference type="Gene3D" id="3.40.50.2300">
    <property type="match status" value="1"/>
</dbReference>
<dbReference type="InterPro" id="IPR058031">
    <property type="entry name" value="AAA_lid_NorR"/>
</dbReference>
<accession>A0A923IVE4</accession>
<dbReference type="EMBL" id="WNXD01000001">
    <property type="protein sequence ID" value="MBB2145094.1"/>
    <property type="molecule type" value="Genomic_DNA"/>
</dbReference>
<dbReference type="PANTHER" id="PTHR32071:SF17">
    <property type="entry name" value="TRANSCRIPTIONAL REGULATOR (NTRC FAMILY)"/>
    <property type="match status" value="1"/>
</dbReference>
<dbReference type="InterPro" id="IPR003593">
    <property type="entry name" value="AAA+_ATPase"/>
</dbReference>
<dbReference type="PROSITE" id="PS50045">
    <property type="entry name" value="SIGMA54_INTERACT_4"/>
    <property type="match status" value="1"/>
</dbReference>
<dbReference type="Pfam" id="PF00158">
    <property type="entry name" value="Sigma54_activat"/>
    <property type="match status" value="1"/>
</dbReference>
<gene>
    <name evidence="7" type="ORF">GM921_06350</name>
</gene>
<dbReference type="PROSITE" id="PS00676">
    <property type="entry name" value="SIGMA54_INTERACT_2"/>
    <property type="match status" value="1"/>
</dbReference>
<evidence type="ECO:0000313" key="7">
    <source>
        <dbReference type="EMBL" id="MBB2145094.1"/>
    </source>
</evidence>
<evidence type="ECO:0000259" key="5">
    <source>
        <dbReference type="PROSITE" id="PS50045"/>
    </source>
</evidence>
<keyword evidence="1 4" id="KW-0597">Phosphoprotein</keyword>
<dbReference type="GO" id="GO:0000160">
    <property type="term" value="P:phosphorelay signal transduction system"/>
    <property type="evidence" value="ECO:0007669"/>
    <property type="project" value="InterPro"/>
</dbReference>
<dbReference type="FunFam" id="3.40.50.300:FF:000006">
    <property type="entry name" value="DNA-binding transcriptional regulator NtrC"/>
    <property type="match status" value="1"/>
</dbReference>
<evidence type="ECO:0000256" key="4">
    <source>
        <dbReference type="PROSITE-ProRule" id="PRU00169"/>
    </source>
</evidence>
<dbReference type="PANTHER" id="PTHR32071">
    <property type="entry name" value="TRANSCRIPTIONAL REGULATORY PROTEIN"/>
    <property type="match status" value="1"/>
</dbReference>
<dbReference type="GO" id="GO:0006355">
    <property type="term" value="P:regulation of DNA-templated transcription"/>
    <property type="evidence" value="ECO:0007669"/>
    <property type="project" value="InterPro"/>
</dbReference>
<evidence type="ECO:0000256" key="3">
    <source>
        <dbReference type="ARBA" id="ARBA00022840"/>
    </source>
</evidence>
<dbReference type="Pfam" id="PF25601">
    <property type="entry name" value="AAA_lid_14"/>
    <property type="match status" value="1"/>
</dbReference>
<dbReference type="InterPro" id="IPR001789">
    <property type="entry name" value="Sig_transdc_resp-reg_receiver"/>
</dbReference>